<dbReference type="GO" id="GO:0007165">
    <property type="term" value="P:signal transduction"/>
    <property type="evidence" value="ECO:0007669"/>
    <property type="project" value="UniProtKB-KW"/>
</dbReference>
<evidence type="ECO:0000256" key="3">
    <source>
        <dbReference type="PROSITE-ProRule" id="PRU00284"/>
    </source>
</evidence>
<evidence type="ECO:0000256" key="2">
    <source>
        <dbReference type="ARBA" id="ARBA00029447"/>
    </source>
</evidence>
<feature type="domain" description="Methyl-accepting transducer" evidence="5">
    <location>
        <begin position="203"/>
        <end position="399"/>
    </location>
</feature>
<keyword evidence="4" id="KW-0812">Transmembrane</keyword>
<keyword evidence="4" id="KW-0472">Membrane</keyword>
<comment type="caution">
    <text evidence="6">The sequence shown here is derived from an EMBL/GenBank/DDBJ whole genome shotgun (WGS) entry which is preliminary data.</text>
</comment>
<gene>
    <name evidence="6" type="ORF">E6C76_11560</name>
</gene>
<dbReference type="SMART" id="SM00283">
    <property type="entry name" value="MA"/>
    <property type="match status" value="1"/>
</dbReference>
<dbReference type="PRINTS" id="PR00260">
    <property type="entry name" value="CHEMTRNSDUCR"/>
</dbReference>
<dbReference type="EMBL" id="SSOC01000004">
    <property type="protein sequence ID" value="THF64680.1"/>
    <property type="molecule type" value="Genomic_DNA"/>
</dbReference>
<keyword evidence="1 3" id="KW-0807">Transducer</keyword>
<dbReference type="Pfam" id="PF00015">
    <property type="entry name" value="MCPsignal"/>
    <property type="match status" value="1"/>
</dbReference>
<dbReference type="Gene3D" id="1.20.120.1530">
    <property type="match status" value="1"/>
</dbReference>
<feature type="transmembrane region" description="Helical" evidence="4">
    <location>
        <begin position="50"/>
        <end position="70"/>
    </location>
</feature>
<dbReference type="GO" id="GO:0004888">
    <property type="term" value="F:transmembrane signaling receptor activity"/>
    <property type="evidence" value="ECO:0007669"/>
    <property type="project" value="InterPro"/>
</dbReference>
<dbReference type="InterPro" id="IPR004090">
    <property type="entry name" value="Chemotax_Me-accpt_rcpt"/>
</dbReference>
<evidence type="ECO:0000313" key="7">
    <source>
        <dbReference type="Proteomes" id="UP000308430"/>
    </source>
</evidence>
<dbReference type="Pfam" id="PF13682">
    <property type="entry name" value="CZB"/>
    <property type="match status" value="1"/>
</dbReference>
<dbReference type="PANTHER" id="PTHR32089:SF112">
    <property type="entry name" value="LYSOZYME-LIKE PROTEIN-RELATED"/>
    <property type="match status" value="1"/>
</dbReference>
<dbReference type="PROSITE" id="PS50111">
    <property type="entry name" value="CHEMOTAXIS_TRANSDUC_2"/>
    <property type="match status" value="1"/>
</dbReference>
<keyword evidence="7" id="KW-1185">Reference proteome</keyword>
<keyword evidence="4" id="KW-1133">Transmembrane helix</keyword>
<evidence type="ECO:0000256" key="1">
    <source>
        <dbReference type="ARBA" id="ARBA00023224"/>
    </source>
</evidence>
<protein>
    <submittedName>
        <fullName evidence="6">Chemotaxis protein</fullName>
    </submittedName>
</protein>
<sequence length="500" mass="55113">MPPVVDSELHHPAHHQSHHALFLSRRMLVLCCVFCAITIALAVSEAVRNGFYYSHALFPLVSVVFAVFAYQQFHRPLHTLGSMRAVLREARRGRLHKRITRTAKLGEVGQVAWELNEMLDLVETYFKEVSTCFARAAKGEYHRRALDGAMPGQFAESMHRINEALQAMEDNAHYIARNRLSSGMHGLNMSKLLGNLQGNQSDLSTVSREMDEVTQIADDNLVAARESRQTAEEISGALENIGTRMEEMRLAAEELGEASRQIDRTILIIAEISDQTNLLALNAAIEAARAGEHGRGFAVVADEVRKLAERTKSAASEVGGIIEGLRGRVDGMIGQTGQASELSSAAAGRVTDFRARFQRLADSSERTLQLLDRAKDVSDASLAKLDHVLYMQNAYMAIERNGEGDEAGRAAQSAQDAELGRWYLHGTGHTRFGATAAFRRIAKPNERVHERVHEVLGLLGQNWENDPALCERMVAAMREAEAASSEVLASIDAMVAERHG</sequence>
<proteinExistence type="inferred from homology"/>
<accession>A0A4S4AXM5</accession>
<dbReference type="AlphaFoldDB" id="A0A4S4AXM5"/>
<comment type="similarity">
    <text evidence="2">Belongs to the methyl-accepting chemotaxis (MCP) protein family.</text>
</comment>
<evidence type="ECO:0000259" key="5">
    <source>
        <dbReference type="PROSITE" id="PS50111"/>
    </source>
</evidence>
<dbReference type="GO" id="GO:0006935">
    <property type="term" value="P:chemotaxis"/>
    <property type="evidence" value="ECO:0007669"/>
    <property type="project" value="InterPro"/>
</dbReference>
<dbReference type="GO" id="GO:0016020">
    <property type="term" value="C:membrane"/>
    <property type="evidence" value="ECO:0007669"/>
    <property type="project" value="InterPro"/>
</dbReference>
<dbReference type="PANTHER" id="PTHR32089">
    <property type="entry name" value="METHYL-ACCEPTING CHEMOTAXIS PROTEIN MCPB"/>
    <property type="match status" value="1"/>
</dbReference>
<dbReference type="OrthoDB" id="9808588at2"/>
<name>A0A4S4AXM5_9RHOO</name>
<reference evidence="6 7" key="1">
    <citation type="submission" date="2019-04" db="EMBL/GenBank/DDBJ databases">
        <title>Azoarcus nasutitermitis sp. nov. isolated from termite nest.</title>
        <authorList>
            <person name="Lin S.-Y."/>
            <person name="Hameed A."/>
            <person name="Hsu Y.-H."/>
            <person name="Young C.-C."/>
        </authorList>
    </citation>
    <scope>NUCLEOTIDE SEQUENCE [LARGE SCALE GENOMIC DNA]</scope>
    <source>
        <strain evidence="6 7">CC-YHH838</strain>
    </source>
</reference>
<feature type="transmembrane region" description="Helical" evidence="4">
    <location>
        <begin position="27"/>
        <end position="44"/>
    </location>
</feature>
<dbReference type="SUPFAM" id="SSF58104">
    <property type="entry name" value="Methyl-accepting chemotaxis protein (MCP) signaling domain"/>
    <property type="match status" value="1"/>
</dbReference>
<organism evidence="6 7">
    <name type="scientific">Pseudothauera nasutitermitis</name>
    <dbReference type="NCBI Taxonomy" id="2565930"/>
    <lineage>
        <taxon>Bacteria</taxon>
        <taxon>Pseudomonadati</taxon>
        <taxon>Pseudomonadota</taxon>
        <taxon>Betaproteobacteria</taxon>
        <taxon>Rhodocyclales</taxon>
        <taxon>Zoogloeaceae</taxon>
        <taxon>Pseudothauera</taxon>
    </lineage>
</organism>
<dbReference type="InterPro" id="IPR004089">
    <property type="entry name" value="MCPsignal_dom"/>
</dbReference>
<evidence type="ECO:0000256" key="4">
    <source>
        <dbReference type="SAM" id="Phobius"/>
    </source>
</evidence>
<dbReference type="Gene3D" id="1.10.287.950">
    <property type="entry name" value="Methyl-accepting chemotaxis protein"/>
    <property type="match status" value="1"/>
</dbReference>
<evidence type="ECO:0000313" key="6">
    <source>
        <dbReference type="EMBL" id="THF64680.1"/>
    </source>
</evidence>
<dbReference type="InterPro" id="IPR025991">
    <property type="entry name" value="Chemoreceptor_zinc-bind_dom"/>
</dbReference>
<dbReference type="Proteomes" id="UP000308430">
    <property type="component" value="Unassembled WGS sequence"/>
</dbReference>